<evidence type="ECO:0000313" key="6">
    <source>
        <dbReference type="EMBL" id="MBE9143153.1"/>
    </source>
</evidence>
<gene>
    <name evidence="6" type="ORF">IQ236_07935</name>
</gene>
<dbReference type="EMBL" id="JADEWU010000012">
    <property type="protein sequence ID" value="MBE9143153.1"/>
    <property type="molecule type" value="Genomic_DNA"/>
</dbReference>
<dbReference type="InterPro" id="IPR026591">
    <property type="entry name" value="Sirtuin_cat_small_dom_sf"/>
</dbReference>
<reference evidence="6 7" key="1">
    <citation type="submission" date="2020-10" db="EMBL/GenBank/DDBJ databases">
        <authorList>
            <person name="Castelo-Branco R."/>
            <person name="Eusebio N."/>
            <person name="Adriana R."/>
            <person name="Vieira A."/>
            <person name="Brugerolle De Fraissinette N."/>
            <person name="Rezende De Castro R."/>
            <person name="Schneider M.P."/>
            <person name="Vasconcelos V."/>
            <person name="Leao P.N."/>
        </authorList>
    </citation>
    <scope>NUCLEOTIDE SEQUENCE [LARGE SCALE GENOMIC DNA]</scope>
    <source>
        <strain evidence="6 7">LEGE 06226</strain>
    </source>
</reference>
<evidence type="ECO:0000256" key="4">
    <source>
        <dbReference type="PROSITE-ProRule" id="PRU00236"/>
    </source>
</evidence>
<comment type="caution">
    <text evidence="6">The sequence shown here is derived from an EMBL/GenBank/DDBJ whole genome shotgun (WGS) entry which is preliminary data.</text>
</comment>
<keyword evidence="2" id="KW-0808">Transferase</keyword>
<dbReference type="RefSeq" id="WP_193868765.1">
    <property type="nucleotide sequence ID" value="NZ_JADEWU010000012.1"/>
</dbReference>
<keyword evidence="3" id="KW-0520">NAD</keyword>
<feature type="binding site" evidence="4">
    <location>
        <position position="112"/>
    </location>
    <ligand>
        <name>Zn(2+)</name>
        <dbReference type="ChEBI" id="CHEBI:29105"/>
    </ligand>
</feature>
<protein>
    <recommendedName>
        <fullName evidence="1">protein acetyllysine N-acetyltransferase</fullName>
        <ecNumber evidence="1">2.3.1.286</ecNumber>
    </recommendedName>
</protein>
<sequence length="242" mass="27164">MKKIVIFSGAGLSAESGIPTFRGSGGLWEGYAIEEVATPLGWQQNPQKVLDFYAQRFEQMQRCQPNAAHRAIAKLSQYFDVTCLTQNIDTLLEQAGVPNVKHLHGRIDYQKCEWHLEIPTLGAEWQCDYKASLTQPTQLGDLCPKCGKQLRPDVVWFGEAVDMDIAYQLADQVQIFIGVGTSATVYPAAKLLRFFNYFTPEKYFIDPHPNYEALQGYTVLEGTATEQLPPLVENLISNLVET</sequence>
<dbReference type="InterPro" id="IPR050134">
    <property type="entry name" value="NAD-dep_sirtuin_deacylases"/>
</dbReference>
<feature type="binding site" evidence="4">
    <location>
        <position position="143"/>
    </location>
    <ligand>
        <name>Zn(2+)</name>
        <dbReference type="ChEBI" id="CHEBI:29105"/>
    </ligand>
</feature>
<dbReference type="PROSITE" id="PS50305">
    <property type="entry name" value="SIRTUIN"/>
    <property type="match status" value="1"/>
</dbReference>
<dbReference type="PANTHER" id="PTHR11085:SF4">
    <property type="entry name" value="NAD-DEPENDENT PROTEIN DEACYLASE"/>
    <property type="match status" value="1"/>
</dbReference>
<keyword evidence="4" id="KW-0862">Zinc</keyword>
<evidence type="ECO:0000256" key="1">
    <source>
        <dbReference type="ARBA" id="ARBA00012928"/>
    </source>
</evidence>
<name>A0ABR9U9M3_9CYAN</name>
<dbReference type="InterPro" id="IPR003000">
    <property type="entry name" value="Sirtuin"/>
</dbReference>
<dbReference type="Proteomes" id="UP000640725">
    <property type="component" value="Unassembled WGS sequence"/>
</dbReference>
<dbReference type="SUPFAM" id="SSF52467">
    <property type="entry name" value="DHS-like NAD/FAD-binding domain"/>
    <property type="match status" value="1"/>
</dbReference>
<dbReference type="InterPro" id="IPR026590">
    <property type="entry name" value="Ssirtuin_cat_dom"/>
</dbReference>
<dbReference type="InterPro" id="IPR029035">
    <property type="entry name" value="DHS-like_NAD/FAD-binding_dom"/>
</dbReference>
<feature type="domain" description="Deacetylase sirtuin-type" evidence="5">
    <location>
        <begin position="1"/>
        <end position="238"/>
    </location>
</feature>
<organism evidence="6 7">
    <name type="scientific">Planktothrix mougeotii LEGE 06226</name>
    <dbReference type="NCBI Taxonomy" id="1828728"/>
    <lineage>
        <taxon>Bacteria</taxon>
        <taxon>Bacillati</taxon>
        <taxon>Cyanobacteriota</taxon>
        <taxon>Cyanophyceae</taxon>
        <taxon>Oscillatoriophycideae</taxon>
        <taxon>Oscillatoriales</taxon>
        <taxon>Microcoleaceae</taxon>
        <taxon>Planktothrix</taxon>
    </lineage>
</organism>
<dbReference type="Gene3D" id="3.30.1600.10">
    <property type="entry name" value="SIR2/SIRT2 'Small Domain"/>
    <property type="match status" value="1"/>
</dbReference>
<feature type="binding site" evidence="4">
    <location>
        <position position="146"/>
    </location>
    <ligand>
        <name>Zn(2+)</name>
        <dbReference type="ChEBI" id="CHEBI:29105"/>
    </ligand>
</feature>
<keyword evidence="7" id="KW-1185">Reference proteome</keyword>
<dbReference type="Pfam" id="PF02146">
    <property type="entry name" value="SIR2"/>
    <property type="match status" value="1"/>
</dbReference>
<dbReference type="EC" id="2.3.1.286" evidence="1"/>
<evidence type="ECO:0000313" key="7">
    <source>
        <dbReference type="Proteomes" id="UP000640725"/>
    </source>
</evidence>
<evidence type="ECO:0000259" key="5">
    <source>
        <dbReference type="PROSITE" id="PS50305"/>
    </source>
</evidence>
<keyword evidence="4" id="KW-0479">Metal-binding</keyword>
<evidence type="ECO:0000256" key="2">
    <source>
        <dbReference type="ARBA" id="ARBA00022679"/>
    </source>
</evidence>
<feature type="active site" description="Proton acceptor" evidence="4">
    <location>
        <position position="104"/>
    </location>
</feature>
<dbReference type="PANTHER" id="PTHR11085">
    <property type="entry name" value="NAD-DEPENDENT PROTEIN DEACYLASE SIRTUIN-5, MITOCHONDRIAL-RELATED"/>
    <property type="match status" value="1"/>
</dbReference>
<dbReference type="Gene3D" id="3.40.50.1220">
    <property type="entry name" value="TPP-binding domain"/>
    <property type="match status" value="1"/>
</dbReference>
<evidence type="ECO:0000256" key="3">
    <source>
        <dbReference type="ARBA" id="ARBA00023027"/>
    </source>
</evidence>
<accession>A0ABR9U9M3</accession>
<proteinExistence type="predicted"/>